<gene>
    <name evidence="4" type="ORF">LS48_05480</name>
</gene>
<dbReference type="InterPro" id="IPR013517">
    <property type="entry name" value="FG-GAP"/>
</dbReference>
<dbReference type="PANTHER" id="PTHR44103">
    <property type="entry name" value="PROPROTEIN CONVERTASE P"/>
    <property type="match status" value="1"/>
</dbReference>
<evidence type="ECO:0000259" key="3">
    <source>
        <dbReference type="Pfam" id="PF18962"/>
    </source>
</evidence>
<dbReference type="AlphaFoldDB" id="A0A137RIC2"/>
<proteinExistence type="predicted"/>
<feature type="signal peptide" evidence="2">
    <location>
        <begin position="1"/>
        <end position="19"/>
    </location>
</feature>
<dbReference type="EMBL" id="JRWG01000003">
    <property type="protein sequence ID" value="KXN99931.1"/>
    <property type="molecule type" value="Genomic_DNA"/>
</dbReference>
<dbReference type="STRING" id="1548749.LS48_05480"/>
<reference evidence="5" key="1">
    <citation type="submission" date="2014-10" db="EMBL/GenBank/DDBJ databases">
        <title>Genome sequencing of Vitellibacter sp. D-24.</title>
        <authorList>
            <person name="Thevarajoo S."/>
            <person name="Selvaratnam C."/>
            <person name="Goh K.M."/>
            <person name="Chong C.S."/>
        </authorList>
    </citation>
    <scope>NUCLEOTIDE SEQUENCE [LARGE SCALE GENOMIC DNA]</scope>
    <source>
        <strain evidence="5">D-24</strain>
    </source>
</reference>
<dbReference type="Proteomes" id="UP000070138">
    <property type="component" value="Unassembled WGS sequence"/>
</dbReference>
<dbReference type="NCBIfam" id="TIGR04183">
    <property type="entry name" value="Por_Secre_tail"/>
    <property type="match status" value="1"/>
</dbReference>
<evidence type="ECO:0000256" key="2">
    <source>
        <dbReference type="SAM" id="SignalP"/>
    </source>
</evidence>
<feature type="chain" id="PRO_5007479730" description="Secretion system C-terminal sorting domain-containing protein" evidence="2">
    <location>
        <begin position="20"/>
        <end position="811"/>
    </location>
</feature>
<protein>
    <recommendedName>
        <fullName evidence="3">Secretion system C-terminal sorting domain-containing protein</fullName>
    </recommendedName>
</protein>
<dbReference type="RefSeq" id="WP_062620805.1">
    <property type="nucleotide sequence ID" value="NZ_JRWG01000003.1"/>
</dbReference>
<organism evidence="4 5">
    <name type="scientific">Aequorivita aquimaris</name>
    <dbReference type="NCBI Taxonomy" id="1548749"/>
    <lineage>
        <taxon>Bacteria</taxon>
        <taxon>Pseudomonadati</taxon>
        <taxon>Bacteroidota</taxon>
        <taxon>Flavobacteriia</taxon>
        <taxon>Flavobacteriales</taxon>
        <taxon>Flavobacteriaceae</taxon>
        <taxon>Aequorivita</taxon>
    </lineage>
</organism>
<evidence type="ECO:0000256" key="1">
    <source>
        <dbReference type="ARBA" id="ARBA00022729"/>
    </source>
</evidence>
<dbReference type="PATRIC" id="fig|1548749.3.peg.1156"/>
<comment type="caution">
    <text evidence="4">The sequence shown here is derived from an EMBL/GenBank/DDBJ whole genome shotgun (WGS) entry which is preliminary data.</text>
</comment>
<accession>A0A137RIC2</accession>
<keyword evidence="5" id="KW-1185">Reference proteome</keyword>
<keyword evidence="1 2" id="KW-0732">Signal</keyword>
<name>A0A137RIC2_9FLAO</name>
<dbReference type="Gene3D" id="2.130.10.130">
    <property type="entry name" value="Integrin alpha, N-terminal"/>
    <property type="match status" value="1"/>
</dbReference>
<dbReference type="OrthoDB" id="9816120at2"/>
<dbReference type="PANTHER" id="PTHR44103:SF1">
    <property type="entry name" value="PROPROTEIN CONVERTASE P"/>
    <property type="match status" value="1"/>
</dbReference>
<evidence type="ECO:0000313" key="5">
    <source>
        <dbReference type="Proteomes" id="UP000070138"/>
    </source>
</evidence>
<sequence>MKTKLLFLSTLFLSFSINAQIDFEAHITVDDTGGTNNPTSVCAADLDGDGDMDMISSSINDSKLAWYKNTNGSFGAQQIITENAIRTNQVIAIDIDNDGDIDLVNATYYGIFWYENVDGQGNFGTPQTVSAPDTQAREIQAADMDGDGDLDITANSSSTNSIAWFENMDGQGTFSVEHIIANNSASYNNIYVEDLDSDGDMDILVSDYTNDNVSWFKNINGQGDFGSIQVISTNVQRPRGVSAADIDGDGDKDVLATSLLFDQKLVWYENLNGQGNFGPQRFVSADVQGQFLVTSADVDNDGYLDVISGSDAQGIIYWYKNLDGLGNFGPKQQITNQTEYLREINLADLDSDGDLDLISASATDDKIAYYINTDGQGNFGTQNVVVEINGTNRPYTVMSIDMDGDGDKDVICASNGDDKISWLENMDGIGNFSSPKTISLQLNYPISIDAADIDGDGDMDVVSQSYYNNTVAWFENMDGQGTSFTAHIFSPLISSPYVTYPMDVDNDGDIDIVSGGDFGLLWYENVDSQGNFSPTQVINTTGMCIESVRAADIDSDGLLDLVAADWCNDVLFWHKNNGGGNFGAQQTISTEISGSLSVDIKDMDNDGDQDVLASSFGDHSVIWFENLDNQGTFGPLRVINNNTEGAYEVYAKDLDADGDMDVLTASFSSNTVFWHENLGSGNFGSEQIVSSHVDNTTCVFADDFNGDGKMDVLASSYSLDEIIWFENRGPLGIEENTKNHLSIYPNPTNGFLNIKSATPLSEITVYNNLGQLLFVSEKNNQVDISALSQGIYFVKIKDEVGQTETKKVVKK</sequence>
<dbReference type="Pfam" id="PF13517">
    <property type="entry name" value="FG-GAP_3"/>
    <property type="match status" value="6"/>
</dbReference>
<dbReference type="Pfam" id="PF18962">
    <property type="entry name" value="Por_Secre_tail"/>
    <property type="match status" value="1"/>
</dbReference>
<feature type="domain" description="Secretion system C-terminal sorting" evidence="3">
    <location>
        <begin position="743"/>
        <end position="809"/>
    </location>
</feature>
<dbReference type="SUPFAM" id="SSF69318">
    <property type="entry name" value="Integrin alpha N-terminal domain"/>
    <property type="match status" value="2"/>
</dbReference>
<reference evidence="4 5" key="2">
    <citation type="journal article" date="2016" name="Int. J. Syst. Evol. Microbiol.">
        <title>Vitellibacter aquimaris sp. nov., a marine bacterium isolated from seawater.</title>
        <authorList>
            <person name="Thevarajoo S."/>
            <person name="Selvaratnam C."/>
            <person name="Goh K.M."/>
            <person name="Hong K.W."/>
            <person name="Chan X.Y."/>
            <person name="Chan K.G."/>
            <person name="Chong C.S."/>
        </authorList>
    </citation>
    <scope>NUCLEOTIDE SEQUENCE [LARGE SCALE GENOMIC DNA]</scope>
    <source>
        <strain evidence="4 5">D-24</strain>
    </source>
</reference>
<dbReference type="InterPro" id="IPR026444">
    <property type="entry name" value="Secre_tail"/>
</dbReference>
<evidence type="ECO:0000313" key="4">
    <source>
        <dbReference type="EMBL" id="KXN99931.1"/>
    </source>
</evidence>
<dbReference type="InterPro" id="IPR028994">
    <property type="entry name" value="Integrin_alpha_N"/>
</dbReference>